<dbReference type="EMBL" id="JQCE01000075">
    <property type="protein sequence ID" value="KRO15153.1"/>
    <property type="molecule type" value="Genomic_DNA"/>
</dbReference>
<keyword evidence="1" id="KW-0472">Membrane</keyword>
<evidence type="ECO:0000313" key="2">
    <source>
        <dbReference type="EMBL" id="KRO15153.1"/>
    </source>
</evidence>
<name>A0A0R2MN74_9LACO</name>
<reference evidence="2 3" key="1">
    <citation type="journal article" date="2015" name="Genome Announc.">
        <title>Expanding the biotechnology potential of lactobacilli through comparative genomics of 213 strains and associated genera.</title>
        <authorList>
            <person name="Sun Z."/>
            <person name="Harris H.M."/>
            <person name="McCann A."/>
            <person name="Guo C."/>
            <person name="Argimon S."/>
            <person name="Zhang W."/>
            <person name="Yang X."/>
            <person name="Jeffery I.B."/>
            <person name="Cooney J.C."/>
            <person name="Kagawa T.F."/>
            <person name="Liu W."/>
            <person name="Song Y."/>
            <person name="Salvetti E."/>
            <person name="Wrobel A."/>
            <person name="Rasinkangas P."/>
            <person name="Parkhill J."/>
            <person name="Rea M.C."/>
            <person name="O'Sullivan O."/>
            <person name="Ritari J."/>
            <person name="Douillard F.P."/>
            <person name="Paul Ross R."/>
            <person name="Yang R."/>
            <person name="Briner A.E."/>
            <person name="Felis G.E."/>
            <person name="de Vos W.M."/>
            <person name="Barrangou R."/>
            <person name="Klaenhammer T.R."/>
            <person name="Caufield P.W."/>
            <person name="Cui Y."/>
            <person name="Zhang H."/>
            <person name="O'Toole P.W."/>
        </authorList>
    </citation>
    <scope>NUCLEOTIDE SEQUENCE [LARGE SCALE GENOMIC DNA]</scope>
    <source>
        <strain evidence="2 3">DSM 24301</strain>
    </source>
</reference>
<evidence type="ECO:0000256" key="1">
    <source>
        <dbReference type="SAM" id="Phobius"/>
    </source>
</evidence>
<accession>A0A0R2MN74</accession>
<keyword evidence="3" id="KW-1185">Reference proteome</keyword>
<sequence length="63" mass="7175">MKAQHVMNYLLMGFLLFVSVSRLFTLPIGFKFWLALLATVIFAPLIIISIIRDVRAPHQSDSL</sequence>
<proteinExistence type="predicted"/>
<dbReference type="Proteomes" id="UP000050969">
    <property type="component" value="Unassembled WGS sequence"/>
</dbReference>
<dbReference type="RefSeq" id="WP_054776730.1">
    <property type="nucleotide sequence ID" value="NZ_BBBX01000003.1"/>
</dbReference>
<protein>
    <submittedName>
        <fullName evidence="2">Uncharacterized protein</fullName>
    </submittedName>
</protein>
<evidence type="ECO:0000313" key="3">
    <source>
        <dbReference type="Proteomes" id="UP000050969"/>
    </source>
</evidence>
<gene>
    <name evidence="2" type="ORF">IV56_GL000244</name>
</gene>
<organism evidence="2 3">
    <name type="scientific">Lacticaseibacillus saniviri JCM 17471 = DSM 24301</name>
    <dbReference type="NCBI Taxonomy" id="1293598"/>
    <lineage>
        <taxon>Bacteria</taxon>
        <taxon>Bacillati</taxon>
        <taxon>Bacillota</taxon>
        <taxon>Bacilli</taxon>
        <taxon>Lactobacillales</taxon>
        <taxon>Lactobacillaceae</taxon>
        <taxon>Lacticaseibacillus</taxon>
    </lineage>
</organism>
<dbReference type="AlphaFoldDB" id="A0A0R2MN74"/>
<keyword evidence="1" id="KW-1133">Transmembrane helix</keyword>
<comment type="caution">
    <text evidence="2">The sequence shown here is derived from an EMBL/GenBank/DDBJ whole genome shotgun (WGS) entry which is preliminary data.</text>
</comment>
<dbReference type="PATRIC" id="fig|1293598.4.peg.263"/>
<keyword evidence="1" id="KW-0812">Transmembrane</keyword>
<feature type="transmembrane region" description="Helical" evidence="1">
    <location>
        <begin position="32"/>
        <end position="51"/>
    </location>
</feature>